<feature type="compositionally biased region" description="Polar residues" evidence="1">
    <location>
        <begin position="47"/>
        <end position="56"/>
    </location>
</feature>
<evidence type="ECO:0000313" key="3">
    <source>
        <dbReference type="Proteomes" id="UP001066276"/>
    </source>
</evidence>
<evidence type="ECO:0000313" key="2">
    <source>
        <dbReference type="EMBL" id="KAJ1157294.1"/>
    </source>
</evidence>
<dbReference type="EMBL" id="JANPWB010000009">
    <property type="protein sequence ID" value="KAJ1157294.1"/>
    <property type="molecule type" value="Genomic_DNA"/>
</dbReference>
<accession>A0AAV7S1C6</accession>
<reference evidence="2" key="1">
    <citation type="journal article" date="2022" name="bioRxiv">
        <title>Sequencing and chromosome-scale assembly of the giantPleurodeles waltlgenome.</title>
        <authorList>
            <person name="Brown T."/>
            <person name="Elewa A."/>
            <person name="Iarovenko S."/>
            <person name="Subramanian E."/>
            <person name="Araus A.J."/>
            <person name="Petzold A."/>
            <person name="Susuki M."/>
            <person name="Suzuki K.-i.T."/>
            <person name="Hayashi T."/>
            <person name="Toyoda A."/>
            <person name="Oliveira C."/>
            <person name="Osipova E."/>
            <person name="Leigh N.D."/>
            <person name="Simon A."/>
            <person name="Yun M.H."/>
        </authorList>
    </citation>
    <scope>NUCLEOTIDE SEQUENCE</scope>
    <source>
        <strain evidence="2">20211129_DDA</strain>
        <tissue evidence="2">Liver</tissue>
    </source>
</reference>
<dbReference type="AlphaFoldDB" id="A0AAV7S1C6"/>
<name>A0AAV7S1C6_PLEWA</name>
<gene>
    <name evidence="2" type="ORF">NDU88_010009</name>
</gene>
<keyword evidence="3" id="KW-1185">Reference proteome</keyword>
<sequence>MPNSDRPPHPTGRVGKEGSPNSCRQEQKPSDTGMPSVSKPSPRPDGTGQQAMTTPQAAARAWEAGKHGNCIVDAFSKITETEQRNCQAALTYPRAGSPEALACAGTTAARGGSQARHFLPASATRLSAAQLAERGNTKPQPGLEANQQPPREIMPPRRLKPQKRSSTQQEDLGPHQEATRDQPMDRKTRGCPAAHESPTAVRPQ</sequence>
<organism evidence="2 3">
    <name type="scientific">Pleurodeles waltl</name>
    <name type="common">Iberian ribbed newt</name>
    <dbReference type="NCBI Taxonomy" id="8319"/>
    <lineage>
        <taxon>Eukaryota</taxon>
        <taxon>Metazoa</taxon>
        <taxon>Chordata</taxon>
        <taxon>Craniata</taxon>
        <taxon>Vertebrata</taxon>
        <taxon>Euteleostomi</taxon>
        <taxon>Amphibia</taxon>
        <taxon>Batrachia</taxon>
        <taxon>Caudata</taxon>
        <taxon>Salamandroidea</taxon>
        <taxon>Salamandridae</taxon>
        <taxon>Pleurodelinae</taxon>
        <taxon>Pleurodeles</taxon>
    </lineage>
</organism>
<feature type="compositionally biased region" description="Basic and acidic residues" evidence="1">
    <location>
        <begin position="172"/>
        <end position="188"/>
    </location>
</feature>
<evidence type="ECO:0000256" key="1">
    <source>
        <dbReference type="SAM" id="MobiDB-lite"/>
    </source>
</evidence>
<proteinExistence type="predicted"/>
<comment type="caution">
    <text evidence="2">The sequence shown here is derived from an EMBL/GenBank/DDBJ whole genome shotgun (WGS) entry which is preliminary data.</text>
</comment>
<dbReference type="Proteomes" id="UP001066276">
    <property type="component" value="Chromosome 5"/>
</dbReference>
<protein>
    <submittedName>
        <fullName evidence="2">Uncharacterized protein</fullName>
    </submittedName>
</protein>
<feature type="region of interest" description="Disordered" evidence="1">
    <location>
        <begin position="127"/>
        <end position="204"/>
    </location>
</feature>
<feature type="region of interest" description="Disordered" evidence="1">
    <location>
        <begin position="1"/>
        <end position="60"/>
    </location>
</feature>